<evidence type="ECO:0000313" key="3">
    <source>
        <dbReference type="Proteomes" id="UP001215598"/>
    </source>
</evidence>
<protein>
    <recommendedName>
        <fullName evidence="1">DUF6535 domain-containing protein</fullName>
    </recommendedName>
</protein>
<evidence type="ECO:0000313" key="2">
    <source>
        <dbReference type="EMBL" id="KAJ7700990.1"/>
    </source>
</evidence>
<reference evidence="2" key="1">
    <citation type="submission" date="2023-03" db="EMBL/GenBank/DDBJ databases">
        <title>Massive genome expansion in bonnet fungi (Mycena s.s.) driven by repeated elements and novel gene families across ecological guilds.</title>
        <authorList>
            <consortium name="Lawrence Berkeley National Laboratory"/>
            <person name="Harder C.B."/>
            <person name="Miyauchi S."/>
            <person name="Viragh M."/>
            <person name="Kuo A."/>
            <person name="Thoen E."/>
            <person name="Andreopoulos B."/>
            <person name="Lu D."/>
            <person name="Skrede I."/>
            <person name="Drula E."/>
            <person name="Henrissat B."/>
            <person name="Morin E."/>
            <person name="Kohler A."/>
            <person name="Barry K."/>
            <person name="LaButti K."/>
            <person name="Morin E."/>
            <person name="Salamov A."/>
            <person name="Lipzen A."/>
            <person name="Mereny Z."/>
            <person name="Hegedus B."/>
            <person name="Baldrian P."/>
            <person name="Stursova M."/>
            <person name="Weitz H."/>
            <person name="Taylor A."/>
            <person name="Grigoriev I.V."/>
            <person name="Nagy L.G."/>
            <person name="Martin F."/>
            <person name="Kauserud H."/>
        </authorList>
    </citation>
    <scope>NUCLEOTIDE SEQUENCE</scope>
    <source>
        <strain evidence="2">CBHHK182m</strain>
    </source>
</reference>
<accession>A0AAD7DX38</accession>
<evidence type="ECO:0000259" key="1">
    <source>
        <dbReference type="Pfam" id="PF20153"/>
    </source>
</evidence>
<organism evidence="2 3">
    <name type="scientific">Mycena metata</name>
    <dbReference type="NCBI Taxonomy" id="1033252"/>
    <lineage>
        <taxon>Eukaryota</taxon>
        <taxon>Fungi</taxon>
        <taxon>Dikarya</taxon>
        <taxon>Basidiomycota</taxon>
        <taxon>Agaricomycotina</taxon>
        <taxon>Agaricomycetes</taxon>
        <taxon>Agaricomycetidae</taxon>
        <taxon>Agaricales</taxon>
        <taxon>Marasmiineae</taxon>
        <taxon>Mycenaceae</taxon>
        <taxon>Mycena</taxon>
    </lineage>
</organism>
<dbReference type="EMBL" id="JARKIB010000544">
    <property type="protein sequence ID" value="KAJ7700990.1"/>
    <property type="molecule type" value="Genomic_DNA"/>
</dbReference>
<dbReference type="Pfam" id="PF20153">
    <property type="entry name" value="DUF6535"/>
    <property type="match status" value="1"/>
</dbReference>
<name>A0AAD7DX38_9AGAR</name>
<dbReference type="InterPro" id="IPR045338">
    <property type="entry name" value="DUF6535"/>
</dbReference>
<dbReference type="AlphaFoldDB" id="A0AAD7DX38"/>
<dbReference type="Proteomes" id="UP001215598">
    <property type="component" value="Unassembled WGS sequence"/>
</dbReference>
<proteinExistence type="predicted"/>
<comment type="caution">
    <text evidence="2">The sequence shown here is derived from an EMBL/GenBank/DDBJ whole genome shotgun (WGS) entry which is preliminary data.</text>
</comment>
<feature type="domain" description="DUF6535" evidence="1">
    <location>
        <begin position="95"/>
        <end position="147"/>
    </location>
</feature>
<keyword evidence="3" id="KW-1185">Reference proteome</keyword>
<sequence>MSSSEKSDIQPIVYTAGGPHNLLQPSAAASLSLPTNVALNEEADGQPISDNERLTNTLQACFTDFLIQQKEQANRLVEELKPKPPLTTDKKTEFWKAYKIIADEYDKEYQEKYSNDLDSSLIFAGLFSAVGSAFIIQIQPEIQPDGTPSLGNNGSYIMGQQVKEGPSSLEALSDSVNLMVYGNGSLTQ</sequence>
<gene>
    <name evidence="2" type="ORF">B0H16DRAFT_1902850</name>
</gene>